<name>A0A382C8X2_9ZZZZ</name>
<dbReference type="AlphaFoldDB" id="A0A382C8X2"/>
<feature type="compositionally biased region" description="Basic and acidic residues" evidence="1">
    <location>
        <begin position="24"/>
        <end position="33"/>
    </location>
</feature>
<evidence type="ECO:0000313" key="2">
    <source>
        <dbReference type="EMBL" id="SVB22262.1"/>
    </source>
</evidence>
<evidence type="ECO:0000256" key="1">
    <source>
        <dbReference type="SAM" id="MobiDB-lite"/>
    </source>
</evidence>
<dbReference type="EMBL" id="UINC01033263">
    <property type="protein sequence ID" value="SVB22262.1"/>
    <property type="molecule type" value="Genomic_DNA"/>
</dbReference>
<feature type="non-terminal residue" evidence="2">
    <location>
        <position position="33"/>
    </location>
</feature>
<protein>
    <submittedName>
        <fullName evidence="2">Uncharacterized protein</fullName>
    </submittedName>
</protein>
<proteinExistence type="predicted"/>
<reference evidence="2" key="1">
    <citation type="submission" date="2018-05" db="EMBL/GenBank/DDBJ databases">
        <authorList>
            <person name="Lanie J.A."/>
            <person name="Ng W.-L."/>
            <person name="Kazmierczak K.M."/>
            <person name="Andrzejewski T.M."/>
            <person name="Davidsen T.M."/>
            <person name="Wayne K.J."/>
            <person name="Tettelin H."/>
            <person name="Glass J.I."/>
            <person name="Rusch D."/>
            <person name="Podicherti R."/>
            <person name="Tsui H.-C.T."/>
            <person name="Winkler M.E."/>
        </authorList>
    </citation>
    <scope>NUCLEOTIDE SEQUENCE</scope>
</reference>
<gene>
    <name evidence="2" type="ORF">METZ01_LOCUS175116</name>
</gene>
<sequence length="33" mass="3631">MESVRNPAGEVYPGHRRTGQITSVEDHQFCGAT</sequence>
<accession>A0A382C8X2</accession>
<feature type="region of interest" description="Disordered" evidence="1">
    <location>
        <begin position="1"/>
        <end position="33"/>
    </location>
</feature>
<organism evidence="2">
    <name type="scientific">marine metagenome</name>
    <dbReference type="NCBI Taxonomy" id="408172"/>
    <lineage>
        <taxon>unclassified sequences</taxon>
        <taxon>metagenomes</taxon>
        <taxon>ecological metagenomes</taxon>
    </lineage>
</organism>